<accession>A0ACC3CBF6</accession>
<dbReference type="Proteomes" id="UP000798662">
    <property type="component" value="Chromosome 3"/>
</dbReference>
<evidence type="ECO:0000313" key="1">
    <source>
        <dbReference type="EMBL" id="KAK1867497.1"/>
    </source>
</evidence>
<protein>
    <submittedName>
        <fullName evidence="1">Uncharacterized protein</fullName>
    </submittedName>
</protein>
<evidence type="ECO:0000313" key="2">
    <source>
        <dbReference type="Proteomes" id="UP000798662"/>
    </source>
</evidence>
<sequence>MCVPPFRHGAPPPAAAHLRRRRWCPLVAGRPGGGGPARPPPRGVCLPDAAAYRRGCARGGGSHPKRATAEWVTAKAGETVAALDELAMTMPSSTAVLTDTQSAQRLLLGLTADSNGLAEAMEVLAATVTSRLQ</sequence>
<dbReference type="EMBL" id="CM020620">
    <property type="protein sequence ID" value="KAK1867497.1"/>
    <property type="molecule type" value="Genomic_DNA"/>
</dbReference>
<comment type="caution">
    <text evidence="1">The sequence shown here is derived from an EMBL/GenBank/DDBJ whole genome shotgun (WGS) entry which is preliminary data.</text>
</comment>
<keyword evidence="2" id="KW-1185">Reference proteome</keyword>
<name>A0ACC3CBF6_PYRYE</name>
<organism evidence="1 2">
    <name type="scientific">Pyropia yezoensis</name>
    <name type="common">Susabi-nori</name>
    <name type="synonym">Porphyra yezoensis</name>
    <dbReference type="NCBI Taxonomy" id="2788"/>
    <lineage>
        <taxon>Eukaryota</taxon>
        <taxon>Rhodophyta</taxon>
        <taxon>Bangiophyceae</taxon>
        <taxon>Bangiales</taxon>
        <taxon>Bangiaceae</taxon>
        <taxon>Pyropia</taxon>
    </lineage>
</organism>
<reference evidence="1" key="1">
    <citation type="submission" date="2019-11" db="EMBL/GenBank/DDBJ databases">
        <title>Nori genome reveals adaptations in red seaweeds to the harsh intertidal environment.</title>
        <authorList>
            <person name="Wang D."/>
            <person name="Mao Y."/>
        </authorList>
    </citation>
    <scope>NUCLEOTIDE SEQUENCE</scope>
    <source>
        <tissue evidence="1">Gametophyte</tissue>
    </source>
</reference>
<gene>
    <name evidence="1" type="ORF">I4F81_010004</name>
</gene>
<proteinExistence type="predicted"/>